<dbReference type="InterPro" id="IPR009057">
    <property type="entry name" value="Homeodomain-like_sf"/>
</dbReference>
<dbReference type="PRINTS" id="PR01590">
    <property type="entry name" value="HTHFIS"/>
</dbReference>
<dbReference type="Pfam" id="PF02954">
    <property type="entry name" value="HTH_8"/>
    <property type="match status" value="1"/>
</dbReference>
<feature type="region of interest" description="Disordered" evidence="1">
    <location>
        <begin position="413"/>
        <end position="434"/>
    </location>
</feature>
<feature type="domain" description="DNA binding HTH" evidence="3">
    <location>
        <begin position="379"/>
        <end position="413"/>
    </location>
</feature>
<evidence type="ECO:0000313" key="5">
    <source>
        <dbReference type="Proteomes" id="UP001265700"/>
    </source>
</evidence>
<reference evidence="4 5" key="1">
    <citation type="submission" date="2023-07" db="EMBL/GenBank/DDBJ databases">
        <title>Sorghum-associated microbial communities from plants grown in Nebraska, USA.</title>
        <authorList>
            <person name="Schachtman D."/>
        </authorList>
    </citation>
    <scope>NUCLEOTIDE SEQUENCE [LARGE SCALE GENOMIC DNA]</scope>
    <source>
        <strain evidence="4 5">4249</strain>
    </source>
</reference>
<name>A0ABU1WLV4_9BURK</name>
<gene>
    <name evidence="4" type="ORF">J2W49_002240</name>
</gene>
<dbReference type="Gene3D" id="1.10.10.60">
    <property type="entry name" value="Homeodomain-like"/>
    <property type="match status" value="1"/>
</dbReference>
<evidence type="ECO:0000259" key="3">
    <source>
        <dbReference type="Pfam" id="PF02954"/>
    </source>
</evidence>
<protein>
    <submittedName>
        <fullName evidence="4">Transcriptional regulator of acetoin/glycerol metabolism</fullName>
    </submittedName>
</protein>
<accession>A0ABU1WLV4</accession>
<dbReference type="InterPro" id="IPR029016">
    <property type="entry name" value="GAF-like_dom_sf"/>
</dbReference>
<feature type="domain" description="GAF" evidence="2">
    <location>
        <begin position="99"/>
        <end position="219"/>
    </location>
</feature>
<dbReference type="Pfam" id="PF01590">
    <property type="entry name" value="GAF"/>
    <property type="match status" value="1"/>
</dbReference>
<evidence type="ECO:0000313" key="4">
    <source>
        <dbReference type="EMBL" id="MDR7150282.1"/>
    </source>
</evidence>
<dbReference type="Gene3D" id="3.30.450.40">
    <property type="match status" value="1"/>
</dbReference>
<dbReference type="InterPro" id="IPR002197">
    <property type="entry name" value="HTH_Fis"/>
</dbReference>
<evidence type="ECO:0000259" key="2">
    <source>
        <dbReference type="Pfam" id="PF01590"/>
    </source>
</evidence>
<evidence type="ECO:0000256" key="1">
    <source>
        <dbReference type="SAM" id="MobiDB-lite"/>
    </source>
</evidence>
<comment type="caution">
    <text evidence="4">The sequence shown here is derived from an EMBL/GenBank/DDBJ whole genome shotgun (WGS) entry which is preliminary data.</text>
</comment>
<dbReference type="Proteomes" id="UP001265700">
    <property type="component" value="Unassembled WGS sequence"/>
</dbReference>
<proteinExistence type="predicted"/>
<dbReference type="RefSeq" id="WP_310315637.1">
    <property type="nucleotide sequence ID" value="NZ_JAVDWU010000004.1"/>
</dbReference>
<dbReference type="SUPFAM" id="SSF46689">
    <property type="entry name" value="Homeodomain-like"/>
    <property type="match status" value="1"/>
</dbReference>
<keyword evidence="5" id="KW-1185">Reference proteome</keyword>
<sequence length="434" mass="45883">MPQPASQRARTPQPLFFQTPDQRTALARERFFEEGIRPSGLVAEAVLQSWLRCCSARQQPRDAVSFEPVSRSRVHASLSRNRQLLQAGNSELGHMEAALGGTDCRVLLTDAQGVIIHATDLPQAHDQPLLRAASRVGVNIAESHIGTSAPGIVVRTGEASSVAGGEHFHQCLHNLYCAAAPIHDIHGQLAGVLDVSVEGGRFPFDAAAVVGTYATTIENRLLQLQSTGQLLLHFQASPTFLDTPLEALAGISPQGRVLWLNGAGRRLTGCHMEDAPTVDSVFGTSIERLMDLHRQKRIQTLRLPNGLGVWIKGRLSGGDGADFNHAVAVEGLPAPSPGPQDHAHKAHTAATAGAVVDAPAAVVLAPSPATRATLVDHSQRLIEVTLAECGGNIAKAARALGVSRGMLYRRLQKSASQHAPASTLGEAQSGDASA</sequence>
<dbReference type="EMBL" id="JAVDWU010000004">
    <property type="protein sequence ID" value="MDR7150282.1"/>
    <property type="molecule type" value="Genomic_DNA"/>
</dbReference>
<dbReference type="InterPro" id="IPR003018">
    <property type="entry name" value="GAF"/>
</dbReference>
<organism evidence="4 5">
    <name type="scientific">Hydrogenophaga palleronii</name>
    <dbReference type="NCBI Taxonomy" id="65655"/>
    <lineage>
        <taxon>Bacteria</taxon>
        <taxon>Pseudomonadati</taxon>
        <taxon>Pseudomonadota</taxon>
        <taxon>Betaproteobacteria</taxon>
        <taxon>Burkholderiales</taxon>
        <taxon>Comamonadaceae</taxon>
        <taxon>Hydrogenophaga</taxon>
    </lineage>
</organism>